<evidence type="ECO:0000256" key="7">
    <source>
        <dbReference type="ARBA" id="ARBA00048859"/>
    </source>
</evidence>
<evidence type="ECO:0000256" key="2">
    <source>
        <dbReference type="ARBA" id="ARBA00004852"/>
    </source>
</evidence>
<dbReference type="KEGG" id="slut:H9L13_06975"/>
<dbReference type="GO" id="GO:0005829">
    <property type="term" value="C:cytosol"/>
    <property type="evidence" value="ECO:0007669"/>
    <property type="project" value="TreeGrafter"/>
</dbReference>
<dbReference type="EMBL" id="CP060718">
    <property type="protein sequence ID" value="QNN66472.1"/>
    <property type="molecule type" value="Genomic_DNA"/>
</dbReference>
<proteinExistence type="inferred from homology"/>
<dbReference type="Proteomes" id="UP000515971">
    <property type="component" value="Chromosome"/>
</dbReference>
<dbReference type="GO" id="GO:0044205">
    <property type="term" value="P:'de novo' UMP biosynthetic process"/>
    <property type="evidence" value="ECO:0007669"/>
    <property type="project" value="UniProtKB-UniRule"/>
</dbReference>
<feature type="binding site" evidence="8">
    <location>
        <position position="131"/>
    </location>
    <ligand>
        <name>carbamoyl phosphate</name>
        <dbReference type="ChEBI" id="CHEBI:58228"/>
    </ligand>
</feature>
<organism evidence="11 12">
    <name type="scientific">Sphingomonas lutea</name>
    <dbReference type="NCBI Taxonomy" id="1045317"/>
    <lineage>
        <taxon>Bacteria</taxon>
        <taxon>Pseudomonadati</taxon>
        <taxon>Pseudomonadota</taxon>
        <taxon>Alphaproteobacteria</taxon>
        <taxon>Sphingomonadales</taxon>
        <taxon>Sphingomonadaceae</taxon>
        <taxon>Sphingomonas</taxon>
    </lineage>
</organism>
<evidence type="ECO:0000313" key="11">
    <source>
        <dbReference type="EMBL" id="QNN66472.1"/>
    </source>
</evidence>
<feature type="binding site" evidence="8">
    <location>
        <position position="250"/>
    </location>
    <ligand>
        <name>carbamoyl phosphate</name>
        <dbReference type="ChEBI" id="CHEBI:58228"/>
    </ligand>
</feature>
<evidence type="ECO:0000256" key="3">
    <source>
        <dbReference type="ARBA" id="ARBA00008896"/>
    </source>
</evidence>
<keyword evidence="12" id="KW-1185">Reference proteome</keyword>
<dbReference type="Pfam" id="PF02729">
    <property type="entry name" value="OTCace_N"/>
    <property type="match status" value="1"/>
</dbReference>
<feature type="domain" description="Aspartate/ornithine carbamoyltransferase Asp/Orn-binding" evidence="9">
    <location>
        <begin position="147"/>
        <end position="288"/>
    </location>
</feature>
<dbReference type="RefSeq" id="WP_187537064.1">
    <property type="nucleotide sequence ID" value="NZ_BAABJT010000001.1"/>
</dbReference>
<feature type="binding site" evidence="8">
    <location>
        <position position="209"/>
    </location>
    <ligand>
        <name>L-aspartate</name>
        <dbReference type="ChEBI" id="CHEBI:29991"/>
    </ligand>
</feature>
<evidence type="ECO:0000259" key="9">
    <source>
        <dbReference type="Pfam" id="PF00185"/>
    </source>
</evidence>
<keyword evidence="4 8" id="KW-0808">Transferase</keyword>
<comment type="function">
    <text evidence="1">Reversibly catalyzes the transfer of the carbamoyl group from carbamoyl phosphate (CP) to the N(epsilon) atom of ornithine (ORN) to produce L-citrulline.</text>
</comment>
<dbReference type="Gene3D" id="3.40.50.1370">
    <property type="entry name" value="Aspartate/ornithine carbamoyltransferase"/>
    <property type="match status" value="2"/>
</dbReference>
<comment type="subunit">
    <text evidence="8">Heterododecamer (2C3:3R2) of six catalytic PyrB chains organized as two trimers (C3), and six regulatory PyrI chains organized as three dimers (R2).</text>
</comment>
<reference evidence="11 12" key="1">
    <citation type="submission" date="2020-08" db="EMBL/GenBank/DDBJ databases">
        <title>Genome sequence of Sphingomonas lutea KCTC 23642T.</title>
        <authorList>
            <person name="Hyun D.-W."/>
            <person name="Bae J.-W."/>
        </authorList>
    </citation>
    <scope>NUCLEOTIDE SEQUENCE [LARGE SCALE GENOMIC DNA]</scope>
    <source>
        <strain evidence="11 12">KCTC 23642</strain>
    </source>
</reference>
<dbReference type="PROSITE" id="PS00097">
    <property type="entry name" value="CARBAMOYLTRANSFERASE"/>
    <property type="match status" value="1"/>
</dbReference>
<dbReference type="NCBIfam" id="NF002032">
    <property type="entry name" value="PRK00856.1"/>
    <property type="match status" value="1"/>
</dbReference>
<dbReference type="PANTHER" id="PTHR45753:SF6">
    <property type="entry name" value="ASPARTATE CARBAMOYLTRANSFERASE"/>
    <property type="match status" value="1"/>
</dbReference>
<feature type="binding site" evidence="8">
    <location>
        <position position="161"/>
    </location>
    <ligand>
        <name>L-aspartate</name>
        <dbReference type="ChEBI" id="CHEBI:29991"/>
    </ligand>
</feature>
<dbReference type="PANTHER" id="PTHR45753">
    <property type="entry name" value="ORNITHINE CARBAMOYLTRANSFERASE, MITOCHONDRIAL"/>
    <property type="match status" value="1"/>
</dbReference>
<dbReference type="PRINTS" id="PR00101">
    <property type="entry name" value="ATCASE"/>
</dbReference>
<feature type="domain" description="Aspartate/ornithine carbamoyltransferase carbamoyl-P binding" evidence="10">
    <location>
        <begin position="2"/>
        <end position="141"/>
    </location>
</feature>
<dbReference type="SUPFAM" id="SSF53671">
    <property type="entry name" value="Aspartate/ornithine carbamoyltransferase"/>
    <property type="match status" value="1"/>
</dbReference>
<dbReference type="Pfam" id="PF00185">
    <property type="entry name" value="OTCace"/>
    <property type="match status" value="1"/>
</dbReference>
<dbReference type="InterPro" id="IPR006131">
    <property type="entry name" value="Asp_carbamoyltransf_Asp/Orn-bd"/>
</dbReference>
<dbReference type="AlphaFoldDB" id="A0A7G9SF47"/>
<dbReference type="PRINTS" id="PR00100">
    <property type="entry name" value="AOTCASE"/>
</dbReference>
<dbReference type="GO" id="GO:0004070">
    <property type="term" value="F:aspartate carbamoyltransferase activity"/>
    <property type="evidence" value="ECO:0007669"/>
    <property type="project" value="UniProtKB-UniRule"/>
</dbReference>
<feature type="binding site" evidence="8">
    <location>
        <position position="251"/>
    </location>
    <ligand>
        <name>carbamoyl phosphate</name>
        <dbReference type="ChEBI" id="CHEBI:58228"/>
    </ligand>
</feature>
<dbReference type="NCBIfam" id="TIGR00670">
    <property type="entry name" value="asp_carb_tr"/>
    <property type="match status" value="1"/>
</dbReference>
<evidence type="ECO:0000256" key="8">
    <source>
        <dbReference type="HAMAP-Rule" id="MF_00001"/>
    </source>
</evidence>
<keyword evidence="5 8" id="KW-0665">Pyrimidine biosynthesis</keyword>
<accession>A0A7G9SF47</accession>
<feature type="binding site" evidence="8">
    <location>
        <position position="100"/>
    </location>
    <ligand>
        <name>carbamoyl phosphate</name>
        <dbReference type="ChEBI" id="CHEBI:58228"/>
    </ligand>
</feature>
<dbReference type="HAMAP" id="MF_00001">
    <property type="entry name" value="Asp_carb_tr"/>
    <property type="match status" value="1"/>
</dbReference>
<evidence type="ECO:0000256" key="6">
    <source>
        <dbReference type="ARBA" id="ARBA00043884"/>
    </source>
</evidence>
<dbReference type="EC" id="2.1.3.2" evidence="8"/>
<dbReference type="InterPro" id="IPR002082">
    <property type="entry name" value="Asp_carbamoyltransf"/>
</dbReference>
<feature type="binding site" evidence="8">
    <location>
        <position position="51"/>
    </location>
    <ligand>
        <name>carbamoyl phosphate</name>
        <dbReference type="ChEBI" id="CHEBI:58228"/>
    </ligand>
</feature>
<evidence type="ECO:0000256" key="1">
    <source>
        <dbReference type="ARBA" id="ARBA00003822"/>
    </source>
</evidence>
<feature type="binding site" evidence="8">
    <location>
        <position position="78"/>
    </location>
    <ligand>
        <name>L-aspartate</name>
        <dbReference type="ChEBI" id="CHEBI:29991"/>
    </ligand>
</feature>
<comment type="catalytic activity">
    <reaction evidence="7 8">
        <text>carbamoyl phosphate + L-aspartate = N-carbamoyl-L-aspartate + phosphate + H(+)</text>
        <dbReference type="Rhea" id="RHEA:20013"/>
        <dbReference type="ChEBI" id="CHEBI:15378"/>
        <dbReference type="ChEBI" id="CHEBI:29991"/>
        <dbReference type="ChEBI" id="CHEBI:32814"/>
        <dbReference type="ChEBI" id="CHEBI:43474"/>
        <dbReference type="ChEBI" id="CHEBI:58228"/>
        <dbReference type="EC" id="2.1.3.2"/>
    </reaction>
</comment>
<comment type="function">
    <text evidence="6 8">Catalyzes the condensation of carbamoyl phosphate and aspartate to form carbamoyl aspartate and inorganic phosphate, the committed step in the de novo pyrimidine nucleotide biosynthesis pathway.</text>
</comment>
<dbReference type="InterPro" id="IPR006130">
    <property type="entry name" value="Asp/Orn_carbamoylTrfase"/>
</dbReference>
<dbReference type="UniPathway" id="UPA00070">
    <property type="reaction ID" value="UER00116"/>
</dbReference>
<evidence type="ECO:0000259" key="10">
    <source>
        <dbReference type="Pfam" id="PF02729"/>
    </source>
</evidence>
<gene>
    <name evidence="8" type="primary">pyrB</name>
    <name evidence="11" type="ORF">H9L13_06975</name>
</gene>
<evidence type="ECO:0000256" key="4">
    <source>
        <dbReference type="ARBA" id="ARBA00022679"/>
    </source>
</evidence>
<feature type="binding site" evidence="8">
    <location>
        <position position="50"/>
    </location>
    <ligand>
        <name>carbamoyl phosphate</name>
        <dbReference type="ChEBI" id="CHEBI:58228"/>
    </ligand>
</feature>
<sequence>MDLLSIDDLSDAQIARILDRALAIHPQVGRTVGGLEGRIVFNVFYENSTRTAMSFATAAHRLGAAAISLSVEHSSVKKGETLEDTARTLNAMRPDLLVLRHSENGAPAEVAAIMDAPVINAGDGTNEHPTQALLDAATLRQRLGRIEGLKVAIVGDIKHSRVARSNAKLLRRLGADVRLSGPPELLPAEVATVSVEDAIGGADVVMMLRVQRERQEQELGDAPGEYLRLYGLTPERLALADRHAVVLHPGPMNRGVEIADVVADDPARSLIALQVEMGVATRMACLEMLLA</sequence>
<dbReference type="InterPro" id="IPR006132">
    <property type="entry name" value="Asp/Orn_carbamoyltranf_P-bd"/>
</dbReference>
<evidence type="ECO:0000313" key="12">
    <source>
        <dbReference type="Proteomes" id="UP000515971"/>
    </source>
</evidence>
<dbReference type="GO" id="GO:0016597">
    <property type="term" value="F:amino acid binding"/>
    <property type="evidence" value="ECO:0007669"/>
    <property type="project" value="InterPro"/>
</dbReference>
<dbReference type="InterPro" id="IPR036901">
    <property type="entry name" value="Asp/Orn_carbamoylTrfase_sf"/>
</dbReference>
<protein>
    <recommendedName>
        <fullName evidence="8">Aspartate carbamoyltransferase</fullName>
        <ecNumber evidence="8">2.1.3.2</ecNumber>
    </recommendedName>
    <alternativeName>
        <fullName evidence="8">Aspartate transcarbamylase</fullName>
        <shortName evidence="8">ATCase</shortName>
    </alternativeName>
</protein>
<name>A0A7G9SF47_9SPHN</name>
<comment type="similarity">
    <text evidence="3 8">Belongs to the aspartate/ornithine carbamoyltransferase superfamily. ATCase family.</text>
</comment>
<dbReference type="GO" id="GO:0006520">
    <property type="term" value="P:amino acid metabolic process"/>
    <property type="evidence" value="ECO:0007669"/>
    <property type="project" value="InterPro"/>
</dbReference>
<evidence type="ECO:0000256" key="5">
    <source>
        <dbReference type="ARBA" id="ARBA00022975"/>
    </source>
</evidence>
<comment type="pathway">
    <text evidence="2 8">Pyrimidine metabolism; UMP biosynthesis via de novo pathway; (S)-dihydroorotate from bicarbonate: step 2/3.</text>
</comment>
<dbReference type="GO" id="GO:0006207">
    <property type="term" value="P:'de novo' pyrimidine nucleobase biosynthetic process"/>
    <property type="evidence" value="ECO:0007669"/>
    <property type="project" value="InterPro"/>
</dbReference>
<feature type="binding site" evidence="8">
    <location>
        <position position="128"/>
    </location>
    <ligand>
        <name>carbamoyl phosphate</name>
        <dbReference type="ChEBI" id="CHEBI:58228"/>
    </ligand>
</feature>